<organism evidence="2 3">
    <name type="scientific">Ornithinimicrobium tianjinense</name>
    <dbReference type="NCBI Taxonomy" id="1195761"/>
    <lineage>
        <taxon>Bacteria</taxon>
        <taxon>Bacillati</taxon>
        <taxon>Actinomycetota</taxon>
        <taxon>Actinomycetes</taxon>
        <taxon>Micrococcales</taxon>
        <taxon>Ornithinimicrobiaceae</taxon>
        <taxon>Ornithinimicrobium</taxon>
    </lineage>
</organism>
<keyword evidence="1" id="KW-0175">Coiled coil</keyword>
<keyword evidence="3" id="KW-1185">Reference proteome</keyword>
<accession>A0A917BQK7</accession>
<gene>
    <name evidence="2" type="ORF">GCM10011366_21580</name>
</gene>
<evidence type="ECO:0000256" key="1">
    <source>
        <dbReference type="SAM" id="Coils"/>
    </source>
</evidence>
<protein>
    <submittedName>
        <fullName evidence="2">Uncharacterized protein</fullName>
    </submittedName>
</protein>
<comment type="caution">
    <text evidence="2">The sequence shown here is derived from an EMBL/GenBank/DDBJ whole genome shotgun (WGS) entry which is preliminary data.</text>
</comment>
<dbReference type="AlphaFoldDB" id="A0A917BQK7"/>
<feature type="coiled-coil region" evidence="1">
    <location>
        <begin position="133"/>
        <end position="160"/>
    </location>
</feature>
<proteinExistence type="predicted"/>
<evidence type="ECO:0000313" key="2">
    <source>
        <dbReference type="EMBL" id="GGF53491.1"/>
    </source>
</evidence>
<evidence type="ECO:0000313" key="3">
    <source>
        <dbReference type="Proteomes" id="UP000605670"/>
    </source>
</evidence>
<name>A0A917BQK7_9MICO</name>
<dbReference type="Proteomes" id="UP000605670">
    <property type="component" value="Unassembled WGS sequence"/>
</dbReference>
<reference evidence="2" key="1">
    <citation type="journal article" date="2014" name="Int. J. Syst. Evol. Microbiol.">
        <title>Complete genome sequence of Corynebacterium casei LMG S-19264T (=DSM 44701T), isolated from a smear-ripened cheese.</title>
        <authorList>
            <consortium name="US DOE Joint Genome Institute (JGI-PGF)"/>
            <person name="Walter F."/>
            <person name="Albersmeier A."/>
            <person name="Kalinowski J."/>
            <person name="Ruckert C."/>
        </authorList>
    </citation>
    <scope>NUCLEOTIDE SEQUENCE</scope>
    <source>
        <strain evidence="2">CGMCC 1.12160</strain>
    </source>
</reference>
<reference evidence="2" key="2">
    <citation type="submission" date="2020-09" db="EMBL/GenBank/DDBJ databases">
        <authorList>
            <person name="Sun Q."/>
            <person name="Zhou Y."/>
        </authorList>
    </citation>
    <scope>NUCLEOTIDE SEQUENCE</scope>
    <source>
        <strain evidence="2">CGMCC 1.12160</strain>
    </source>
</reference>
<dbReference type="RefSeq" id="WP_188430636.1">
    <property type="nucleotide sequence ID" value="NZ_BAABKH010000003.1"/>
</dbReference>
<dbReference type="EMBL" id="BMEM01000003">
    <property type="protein sequence ID" value="GGF53491.1"/>
    <property type="molecule type" value="Genomic_DNA"/>
</dbReference>
<sequence length="200" mass="21943">MDTRGVLEVLEQEMAFVAGRRPDPGVEDLVRSRAREVLHGLWETGELQGATPQEAYAVRCDGRTGTDEDRRAGRVVLRVALSPEHPGQLEEHTLVLETSTTPDVPVLDRPAAVAEAARLARERLTVVRRVDLATVLAQDLAAAEEQLAQLFEEAAASRSVLLLREADVLLTGPSQRRLRLTRALERLSRGTGVPYVLGSR</sequence>